<protein>
    <submittedName>
        <fullName evidence="3">DNA-protecting protein DprA</fullName>
    </submittedName>
</protein>
<reference evidence="3 4" key="1">
    <citation type="journal article" date="2018" name="Nat. Biotechnol.">
        <title>A standardized bacterial taxonomy based on genome phylogeny substantially revises the tree of life.</title>
        <authorList>
            <person name="Parks D.H."/>
            <person name="Chuvochina M."/>
            <person name="Waite D.W."/>
            <person name="Rinke C."/>
            <person name="Skarshewski A."/>
            <person name="Chaumeil P.A."/>
            <person name="Hugenholtz P."/>
        </authorList>
    </citation>
    <scope>NUCLEOTIDE SEQUENCE [LARGE SCALE GENOMIC DNA]</scope>
    <source>
        <strain evidence="3">UBA10707</strain>
    </source>
</reference>
<name>A0A356LK22_9BURK</name>
<sequence>SKRAATPLAPITPGTRREAQSGDARSTPAVITTTSNAAHQALLEKMGFDPVSMDLLLVRLDTTVGTLAGLLTELEMAGKIVRLPDGRYLQRVNHLQ</sequence>
<dbReference type="EMBL" id="DOEK01000037">
    <property type="protein sequence ID" value="HBP31264.1"/>
    <property type="molecule type" value="Genomic_DNA"/>
</dbReference>
<proteinExistence type="predicted"/>
<dbReference type="Pfam" id="PF17782">
    <property type="entry name" value="WHD_DprA"/>
    <property type="match status" value="1"/>
</dbReference>
<evidence type="ECO:0000259" key="2">
    <source>
        <dbReference type="Pfam" id="PF17782"/>
    </source>
</evidence>
<dbReference type="AlphaFoldDB" id="A0A356LK22"/>
<feature type="region of interest" description="Disordered" evidence="1">
    <location>
        <begin position="1"/>
        <end position="28"/>
    </location>
</feature>
<dbReference type="InterPro" id="IPR036388">
    <property type="entry name" value="WH-like_DNA-bd_sf"/>
</dbReference>
<dbReference type="Gene3D" id="1.10.10.10">
    <property type="entry name" value="Winged helix-like DNA-binding domain superfamily/Winged helix DNA-binding domain"/>
    <property type="match status" value="1"/>
</dbReference>
<organism evidence="3 4">
    <name type="scientific">Advenella kashmirensis</name>
    <dbReference type="NCBI Taxonomy" id="310575"/>
    <lineage>
        <taxon>Bacteria</taxon>
        <taxon>Pseudomonadati</taxon>
        <taxon>Pseudomonadota</taxon>
        <taxon>Betaproteobacteria</taxon>
        <taxon>Burkholderiales</taxon>
        <taxon>Alcaligenaceae</taxon>
    </lineage>
</organism>
<feature type="domain" description="DprA winged helix" evidence="2">
    <location>
        <begin position="32"/>
        <end position="86"/>
    </location>
</feature>
<feature type="non-terminal residue" evidence="3">
    <location>
        <position position="1"/>
    </location>
</feature>
<evidence type="ECO:0000313" key="3">
    <source>
        <dbReference type="EMBL" id="HBP31264.1"/>
    </source>
</evidence>
<evidence type="ECO:0000256" key="1">
    <source>
        <dbReference type="SAM" id="MobiDB-lite"/>
    </source>
</evidence>
<accession>A0A356LK22</accession>
<gene>
    <name evidence="3" type="ORF">DD666_17885</name>
</gene>
<dbReference type="Proteomes" id="UP000264036">
    <property type="component" value="Unassembled WGS sequence"/>
</dbReference>
<comment type="caution">
    <text evidence="3">The sequence shown here is derived from an EMBL/GenBank/DDBJ whole genome shotgun (WGS) entry which is preliminary data.</text>
</comment>
<evidence type="ECO:0000313" key="4">
    <source>
        <dbReference type="Proteomes" id="UP000264036"/>
    </source>
</evidence>
<dbReference type="InterPro" id="IPR041614">
    <property type="entry name" value="DprA_WH"/>
</dbReference>